<dbReference type="InterPro" id="IPR039362">
    <property type="entry name" value="ATG29_sf"/>
</dbReference>
<feature type="compositionally biased region" description="Basic residues" evidence="8">
    <location>
        <begin position="249"/>
        <end position="260"/>
    </location>
</feature>
<evidence type="ECO:0000256" key="6">
    <source>
        <dbReference type="ARBA" id="ARBA00023006"/>
    </source>
</evidence>
<evidence type="ECO:0000313" key="11">
    <source>
        <dbReference type="Proteomes" id="UP000800082"/>
    </source>
</evidence>
<feature type="compositionally biased region" description="Low complexity" evidence="8">
    <location>
        <begin position="230"/>
        <end position="239"/>
    </location>
</feature>
<evidence type="ECO:0000313" key="10">
    <source>
        <dbReference type="EMBL" id="KAF1934345.1"/>
    </source>
</evidence>
<evidence type="ECO:0000256" key="7">
    <source>
        <dbReference type="ARBA" id="ARBA00060351"/>
    </source>
</evidence>
<dbReference type="FunFam" id="1.10.10.2570:FF:000001">
    <property type="entry name" value="Autophagy-related protein 29"/>
    <property type="match status" value="1"/>
</dbReference>
<keyword evidence="5" id="KW-0653">Protein transport</keyword>
<dbReference type="PANTHER" id="PTHR40012">
    <property type="entry name" value="AUTOPHAGY-RELATED PROTEIN 29"/>
    <property type="match status" value="1"/>
</dbReference>
<name>A0A6A5S0V3_9PLEO</name>
<dbReference type="InterPro" id="IPR040666">
    <property type="entry name" value="Atg29_N"/>
</dbReference>
<feature type="non-terminal residue" evidence="10">
    <location>
        <position position="766"/>
    </location>
</feature>
<evidence type="ECO:0000259" key="9">
    <source>
        <dbReference type="Pfam" id="PF18388"/>
    </source>
</evidence>
<feature type="compositionally biased region" description="Low complexity" evidence="8">
    <location>
        <begin position="165"/>
        <end position="174"/>
    </location>
</feature>
<reference evidence="10" key="1">
    <citation type="journal article" date="2020" name="Stud. Mycol.">
        <title>101 Dothideomycetes genomes: a test case for predicting lifestyles and emergence of pathogens.</title>
        <authorList>
            <person name="Haridas S."/>
            <person name="Albert R."/>
            <person name="Binder M."/>
            <person name="Bloem J."/>
            <person name="Labutti K."/>
            <person name="Salamov A."/>
            <person name="Andreopoulos B."/>
            <person name="Baker S."/>
            <person name="Barry K."/>
            <person name="Bills G."/>
            <person name="Bluhm B."/>
            <person name="Cannon C."/>
            <person name="Castanera R."/>
            <person name="Culley D."/>
            <person name="Daum C."/>
            <person name="Ezra D."/>
            <person name="Gonzalez J."/>
            <person name="Henrissat B."/>
            <person name="Kuo A."/>
            <person name="Liang C."/>
            <person name="Lipzen A."/>
            <person name="Lutzoni F."/>
            <person name="Magnuson J."/>
            <person name="Mondo S."/>
            <person name="Nolan M."/>
            <person name="Ohm R."/>
            <person name="Pangilinan J."/>
            <person name="Park H.-J."/>
            <person name="Ramirez L."/>
            <person name="Alfaro M."/>
            <person name="Sun H."/>
            <person name="Tritt A."/>
            <person name="Yoshinaga Y."/>
            <person name="Zwiers L.-H."/>
            <person name="Turgeon B."/>
            <person name="Goodwin S."/>
            <person name="Spatafora J."/>
            <person name="Crous P."/>
            <person name="Grigoriev I."/>
        </authorList>
    </citation>
    <scope>NUCLEOTIDE SEQUENCE</scope>
    <source>
        <strain evidence="10">CBS 183.55</strain>
    </source>
</reference>
<dbReference type="InterPro" id="IPR039113">
    <property type="entry name" value="ATG29"/>
</dbReference>
<proteinExistence type="inferred from homology"/>
<keyword evidence="6" id="KW-0072">Autophagy</keyword>
<keyword evidence="4" id="KW-0813">Transport</keyword>
<dbReference type="GO" id="GO:0000045">
    <property type="term" value="P:autophagosome assembly"/>
    <property type="evidence" value="ECO:0007669"/>
    <property type="project" value="InterPro"/>
</dbReference>
<dbReference type="EMBL" id="ML978956">
    <property type="protein sequence ID" value="KAF1934345.1"/>
    <property type="molecule type" value="Genomic_DNA"/>
</dbReference>
<dbReference type="Pfam" id="PF18388">
    <property type="entry name" value="ATG29_N"/>
    <property type="match status" value="1"/>
</dbReference>
<dbReference type="AlphaFoldDB" id="A0A6A5S0V3"/>
<evidence type="ECO:0000256" key="4">
    <source>
        <dbReference type="ARBA" id="ARBA00022448"/>
    </source>
</evidence>
<evidence type="ECO:0000256" key="3">
    <source>
        <dbReference type="ARBA" id="ARBA00013784"/>
    </source>
</evidence>
<feature type="compositionally biased region" description="Polar residues" evidence="8">
    <location>
        <begin position="365"/>
        <end position="376"/>
    </location>
</feature>
<dbReference type="GeneID" id="54345078"/>
<evidence type="ECO:0000256" key="5">
    <source>
        <dbReference type="ARBA" id="ARBA00022927"/>
    </source>
</evidence>
<feature type="compositionally biased region" description="Polar residues" evidence="8">
    <location>
        <begin position="175"/>
        <end position="184"/>
    </location>
</feature>
<comment type="subcellular location">
    <subcellularLocation>
        <location evidence="1">Preautophagosomal structure</location>
    </subcellularLocation>
</comment>
<dbReference type="PANTHER" id="PTHR40012:SF1">
    <property type="entry name" value="AUTOPHAGY-RELATED PROTEIN 29"/>
    <property type="match status" value="1"/>
</dbReference>
<comment type="similarity">
    <text evidence="2">Belongs to the ATG29 family.</text>
</comment>
<evidence type="ECO:0000256" key="2">
    <source>
        <dbReference type="ARBA" id="ARBA00010082"/>
    </source>
</evidence>
<feature type="region of interest" description="Disordered" evidence="8">
    <location>
        <begin position="106"/>
        <end position="428"/>
    </location>
</feature>
<comment type="function">
    <text evidence="7">Plays a role in autophagy. Functions at the preautophagosomal structure (PAS) in order to form normal autophagosomes under starvation conditions. Also plays a role in mitophagy and regulation of filamentous growth.</text>
</comment>
<accession>A0A6A5S0V3</accession>
<protein>
    <recommendedName>
        <fullName evidence="3">Autophagy-related protein 29</fullName>
    </recommendedName>
</protein>
<sequence>MSSTQFTALIRLPFLRGSFVDPPQAQWDAEKDRQLWKVISKSSKTSDLNWVELASKFQVPPTFLLQQAAWLYERHFEHVRNQMKKVSGSNVTAAACGGGSTITPVGGVAMQRAGSGGAGPPRTTSPRTTSPRTTSPRTTSALSGHHRNSPSFGLQEATEPAPALTRTPSTTTITQSRAQAQQLPTRKLSARSGQRPSFARPAKDDWPVSPGPLTRAAPQEPPDSPEIPASSSSSSSSLSDTDHPVHRSQLFKRPPRFQQKRPRELAPFAEGDGTQEGDEAGSQGNTLLPFASTARRSPGIFRQGLPRQGARLVDGQGARLVDGQSARLRGSTAAKQSSPHSQVTTETASSMTSSASASDAPSGPQAATKSPASPNFNHRAALANLGSPRAQALRRKEGSEGVPSMGSSFSDIDGTFRSSTSTMEPPTIRVEDTDSAAPALTLHYALGQNSLDTVAVGASIYGLSTHSGRARMEPDSTTKVVPCSAPFLGSFWSAAASLLDYFADFYATDTALMQSVWFHLLDTWQAASPAALYKQASDSSLSHEAQSFKDEYQDTLALFQRVAGQPQGQTDWRGGTAVKHAEALIHPPSGTLEAEAGAYATGPFVSGLKPWQQFLSAGTPGFRPTVGTGADDEEEANAAAATAHDLDAPRYIPQPAIALIAAHTARARTLLLRLCESQGRDAAGHMPSWTATAPAFPSVPHREHTARSPLAPGSALSYALLQGAPPVARHEGLGDPSLLLTRPDLMLVDEVVGNCRGREAYVPMTG</sequence>
<feature type="domain" description="Atg29 N-terminal" evidence="9">
    <location>
        <begin position="6"/>
        <end position="59"/>
    </location>
</feature>
<feature type="compositionally biased region" description="Polar residues" evidence="8">
    <location>
        <begin position="405"/>
        <end position="424"/>
    </location>
</feature>
<dbReference type="OrthoDB" id="21072at2759"/>
<dbReference type="GO" id="GO:0000407">
    <property type="term" value="C:phagophore assembly site"/>
    <property type="evidence" value="ECO:0007669"/>
    <property type="project" value="UniProtKB-SubCell"/>
</dbReference>
<evidence type="ECO:0000256" key="8">
    <source>
        <dbReference type="SAM" id="MobiDB-lite"/>
    </source>
</evidence>
<dbReference type="Gene3D" id="1.10.10.2570">
    <property type="match status" value="1"/>
</dbReference>
<feature type="compositionally biased region" description="Polar residues" evidence="8">
    <location>
        <begin position="333"/>
        <end position="343"/>
    </location>
</feature>
<feature type="compositionally biased region" description="Low complexity" evidence="8">
    <location>
        <begin position="344"/>
        <end position="362"/>
    </location>
</feature>
<keyword evidence="11" id="KW-1185">Reference proteome</keyword>
<dbReference type="RefSeq" id="XP_033454593.1">
    <property type="nucleotide sequence ID" value="XM_033587432.1"/>
</dbReference>
<feature type="compositionally biased region" description="Low complexity" evidence="8">
    <location>
        <begin position="120"/>
        <end position="141"/>
    </location>
</feature>
<gene>
    <name evidence="10" type="ORF">M421DRAFT_13671</name>
</gene>
<organism evidence="10 11">
    <name type="scientific">Didymella exigua CBS 183.55</name>
    <dbReference type="NCBI Taxonomy" id="1150837"/>
    <lineage>
        <taxon>Eukaryota</taxon>
        <taxon>Fungi</taxon>
        <taxon>Dikarya</taxon>
        <taxon>Ascomycota</taxon>
        <taxon>Pezizomycotina</taxon>
        <taxon>Dothideomycetes</taxon>
        <taxon>Pleosporomycetidae</taxon>
        <taxon>Pleosporales</taxon>
        <taxon>Pleosporineae</taxon>
        <taxon>Didymellaceae</taxon>
        <taxon>Didymella</taxon>
    </lineage>
</organism>
<dbReference type="Proteomes" id="UP000800082">
    <property type="component" value="Unassembled WGS sequence"/>
</dbReference>
<dbReference type="GO" id="GO:0015031">
    <property type="term" value="P:protein transport"/>
    <property type="evidence" value="ECO:0007669"/>
    <property type="project" value="UniProtKB-KW"/>
</dbReference>
<evidence type="ECO:0000256" key="1">
    <source>
        <dbReference type="ARBA" id="ARBA00004329"/>
    </source>
</evidence>